<dbReference type="EMBL" id="CP002353">
    <property type="protein sequence ID" value="ADV63779.1"/>
    <property type="molecule type" value="Genomic_DNA"/>
</dbReference>
<dbReference type="HOGENOM" id="CLU_015982_2_1_0"/>
<dbReference type="InterPro" id="IPR029052">
    <property type="entry name" value="Metallo-depent_PP-like"/>
</dbReference>
<dbReference type="PANTHER" id="PTHR43606">
    <property type="entry name" value="PHOSPHATASE, PUTATIVE (AFU_ORTHOLOGUE AFUA_6G08710)-RELATED"/>
    <property type="match status" value="1"/>
</dbReference>
<dbReference type="Proteomes" id="UP000008631">
    <property type="component" value="Chromosome"/>
</dbReference>
<dbReference type="KEGG" id="ipa:Isop_3217"/>
<protein>
    <submittedName>
        <fullName evidence="3">Alkaline phosphatase</fullName>
        <ecNumber evidence="3">3.1.3.1</ecNumber>
    </submittedName>
</protein>
<dbReference type="InParanoid" id="E8R4I4"/>
<organism evidence="3 4">
    <name type="scientific">Isosphaera pallida (strain ATCC 43644 / DSM 9630 / IS1B)</name>
    <dbReference type="NCBI Taxonomy" id="575540"/>
    <lineage>
        <taxon>Bacteria</taxon>
        <taxon>Pseudomonadati</taxon>
        <taxon>Planctomycetota</taxon>
        <taxon>Planctomycetia</taxon>
        <taxon>Isosphaerales</taxon>
        <taxon>Isosphaeraceae</taxon>
        <taxon>Isosphaera</taxon>
    </lineage>
</organism>
<accession>E8R4I4</accession>
<dbReference type="InterPro" id="IPR032093">
    <property type="entry name" value="PhoD_N"/>
</dbReference>
<gene>
    <name evidence="3" type="ordered locus">Isop_3217</name>
</gene>
<feature type="domain" description="Phospholipase D N-terminal" evidence="2">
    <location>
        <begin position="57"/>
        <end position="152"/>
    </location>
</feature>
<name>E8R4I4_ISOPI</name>
<dbReference type="InterPro" id="IPR052900">
    <property type="entry name" value="Phospholipid_Metab_Enz"/>
</dbReference>
<keyword evidence="3" id="KW-0378">Hydrolase</keyword>
<reference key="1">
    <citation type="submission" date="2010-11" db="EMBL/GenBank/DDBJ databases">
        <title>The complete sequence of chromosome of Isophaera pallida ATCC 43644.</title>
        <authorList>
            <consortium name="US DOE Joint Genome Institute (JGI-PGF)"/>
            <person name="Lucas S."/>
            <person name="Copeland A."/>
            <person name="Lapidus A."/>
            <person name="Bruce D."/>
            <person name="Goodwin L."/>
            <person name="Pitluck S."/>
            <person name="Kyrpides N."/>
            <person name="Mavromatis K."/>
            <person name="Pagani I."/>
            <person name="Ivanova N."/>
            <person name="Saunders E."/>
            <person name="Brettin T."/>
            <person name="Detter J.C."/>
            <person name="Han C."/>
            <person name="Tapia R."/>
            <person name="Land M."/>
            <person name="Hauser L."/>
            <person name="Markowitz V."/>
            <person name="Cheng J.-F."/>
            <person name="Hugenholtz P."/>
            <person name="Woyke T."/>
            <person name="Wu D."/>
            <person name="Eisen J.A."/>
        </authorList>
    </citation>
    <scope>NUCLEOTIDE SEQUENCE</scope>
    <source>
        <strain>ATCC 43644</strain>
    </source>
</reference>
<evidence type="ECO:0000259" key="2">
    <source>
        <dbReference type="Pfam" id="PF16655"/>
    </source>
</evidence>
<reference evidence="3 4" key="2">
    <citation type="journal article" date="2011" name="Stand. Genomic Sci.">
        <title>Complete genome sequence of Isosphaera pallida type strain (IS1B).</title>
        <authorList>
            <consortium name="US DOE Joint Genome Institute (JGI-PGF)"/>
            <person name="Goker M."/>
            <person name="Cleland D."/>
            <person name="Saunders E."/>
            <person name="Lapidus A."/>
            <person name="Nolan M."/>
            <person name="Lucas S."/>
            <person name="Hammon N."/>
            <person name="Deshpande S."/>
            <person name="Cheng J.F."/>
            <person name="Tapia R."/>
            <person name="Han C."/>
            <person name="Goodwin L."/>
            <person name="Pitluck S."/>
            <person name="Liolios K."/>
            <person name="Pagani I."/>
            <person name="Ivanova N."/>
            <person name="Mavromatis K."/>
            <person name="Pati A."/>
            <person name="Chen A."/>
            <person name="Palaniappan K."/>
            <person name="Land M."/>
            <person name="Hauser L."/>
            <person name="Chang Y.J."/>
            <person name="Jeffries C.D."/>
            <person name="Detter J.C."/>
            <person name="Beck B."/>
            <person name="Woyke T."/>
            <person name="Bristow J."/>
            <person name="Eisen J.A."/>
            <person name="Markowitz V."/>
            <person name="Hugenholtz P."/>
            <person name="Kyrpides N.C."/>
            <person name="Klenk H.P."/>
        </authorList>
    </citation>
    <scope>NUCLEOTIDE SEQUENCE [LARGE SCALE GENOMIC DNA]</scope>
    <source>
        <strain evidence="4">ATCC 43644 / DSM 9630 / IS1B</strain>
    </source>
</reference>
<dbReference type="PANTHER" id="PTHR43606:SF2">
    <property type="entry name" value="ALKALINE PHOSPHATASE FAMILY PROTEIN (AFU_ORTHOLOGUE AFUA_5G03860)"/>
    <property type="match status" value="1"/>
</dbReference>
<dbReference type="STRING" id="575540.Isop_3217"/>
<dbReference type="eggNOG" id="COG3540">
    <property type="taxonomic scope" value="Bacteria"/>
</dbReference>
<dbReference type="Gene3D" id="3.60.21.70">
    <property type="entry name" value="PhoD-like phosphatase"/>
    <property type="match status" value="1"/>
</dbReference>
<keyword evidence="4" id="KW-1185">Reference proteome</keyword>
<evidence type="ECO:0000313" key="4">
    <source>
        <dbReference type="Proteomes" id="UP000008631"/>
    </source>
</evidence>
<dbReference type="RefSeq" id="WP_013566067.1">
    <property type="nucleotide sequence ID" value="NC_014962.1"/>
</dbReference>
<sequence length="537" mass="60524">MWTKREIAEAVRYEGGITRRLMLAQAASLAALPWLGTRAEGAVKRRPRLADNPFTVGVASGDPGPDGMVLWTRLAPRPLEPFGGMDPEPVEVRWELAEDEGFTKIVTQGNALATPQLGHSVHVETRGLPPDRIFFYRFLAGDATSPVGRTRTLPAPNAAPERLRFAFASCQHYETGLYTAYEHMAKDDLDLIFHLGDYIYEYAGRDNLVRKHAGPEITTLEDYRIRHAQYKTDPHLQAAHALCPWFVTWDDHEFDNNYANDISEEPGVDPVAFLTRRANAYQAYYEMMPLRKRSVPRGPDMRLYRRAAFGRLAELLVLDTRQYRSDQPNHDGLKPLNDAALDPRQTILGRAQKGWLMGRLLESQATWNVLAQQVMMAMVGFVLPIDDADAEPRYAMDQWPGYTHERMELIRFLAERRVPNPVVLTGDIHSNWVNELRVDDRRHDDPVVAAEFVCTSISSGGNGPKAANSDERMNRMKSINPGVKFFNAQRGYVRVEVTPEVWRSDYQVVEDVTKPGAPVVTKGSFVVQAGRPGIESA</sequence>
<feature type="domain" description="PhoD-like phosphatase metallophosphatase" evidence="1">
    <location>
        <begin position="165"/>
        <end position="506"/>
    </location>
</feature>
<dbReference type="SUPFAM" id="SSF56300">
    <property type="entry name" value="Metallo-dependent phosphatases"/>
    <property type="match status" value="1"/>
</dbReference>
<dbReference type="AlphaFoldDB" id="E8R4I4"/>
<dbReference type="CDD" id="cd07389">
    <property type="entry name" value="MPP_PhoD"/>
    <property type="match status" value="1"/>
</dbReference>
<dbReference type="Pfam" id="PF09423">
    <property type="entry name" value="PhoD"/>
    <property type="match status" value="1"/>
</dbReference>
<dbReference type="EC" id="3.1.3.1" evidence="3"/>
<dbReference type="InterPro" id="IPR038607">
    <property type="entry name" value="PhoD-like_sf"/>
</dbReference>
<evidence type="ECO:0000259" key="1">
    <source>
        <dbReference type="Pfam" id="PF09423"/>
    </source>
</evidence>
<evidence type="ECO:0000313" key="3">
    <source>
        <dbReference type="EMBL" id="ADV63779.1"/>
    </source>
</evidence>
<dbReference type="GO" id="GO:0004035">
    <property type="term" value="F:alkaline phosphatase activity"/>
    <property type="evidence" value="ECO:0007669"/>
    <property type="project" value="UniProtKB-EC"/>
</dbReference>
<dbReference type="OrthoDB" id="9763616at2"/>
<proteinExistence type="predicted"/>
<dbReference type="Gene3D" id="2.60.40.380">
    <property type="entry name" value="Purple acid phosphatase-like, N-terminal"/>
    <property type="match status" value="1"/>
</dbReference>
<dbReference type="Pfam" id="PF16655">
    <property type="entry name" value="PhoD_N"/>
    <property type="match status" value="1"/>
</dbReference>
<dbReference type="InterPro" id="IPR018946">
    <property type="entry name" value="PhoD-like_MPP"/>
</dbReference>